<name>A0AAE2CY53_9LAMI</name>
<reference evidence="2" key="1">
    <citation type="submission" date="2020-06" db="EMBL/GenBank/DDBJ databases">
        <authorList>
            <person name="Li T."/>
            <person name="Hu X."/>
            <person name="Zhang T."/>
            <person name="Song X."/>
            <person name="Zhang H."/>
            <person name="Dai N."/>
            <person name="Sheng W."/>
            <person name="Hou X."/>
            <person name="Wei L."/>
        </authorList>
    </citation>
    <scope>NUCLEOTIDE SEQUENCE</scope>
    <source>
        <strain evidence="2">3651</strain>
        <tissue evidence="2">Leaf</tissue>
    </source>
</reference>
<gene>
    <name evidence="2" type="ORF">Salat_0205500</name>
</gene>
<evidence type="ECO:0000256" key="1">
    <source>
        <dbReference type="SAM" id="MobiDB-lite"/>
    </source>
</evidence>
<accession>A0AAE2CY53</accession>
<evidence type="ECO:0000313" key="2">
    <source>
        <dbReference type="EMBL" id="KAK4438710.1"/>
    </source>
</evidence>
<dbReference type="AlphaFoldDB" id="A0AAE2CY53"/>
<feature type="compositionally biased region" description="Polar residues" evidence="1">
    <location>
        <begin position="95"/>
        <end position="104"/>
    </location>
</feature>
<comment type="caution">
    <text evidence="2">The sequence shown here is derived from an EMBL/GenBank/DDBJ whole genome shotgun (WGS) entry which is preliminary data.</text>
</comment>
<organism evidence="2 3">
    <name type="scientific">Sesamum alatum</name>
    <dbReference type="NCBI Taxonomy" id="300844"/>
    <lineage>
        <taxon>Eukaryota</taxon>
        <taxon>Viridiplantae</taxon>
        <taxon>Streptophyta</taxon>
        <taxon>Embryophyta</taxon>
        <taxon>Tracheophyta</taxon>
        <taxon>Spermatophyta</taxon>
        <taxon>Magnoliopsida</taxon>
        <taxon>eudicotyledons</taxon>
        <taxon>Gunneridae</taxon>
        <taxon>Pentapetalae</taxon>
        <taxon>asterids</taxon>
        <taxon>lamiids</taxon>
        <taxon>Lamiales</taxon>
        <taxon>Pedaliaceae</taxon>
        <taxon>Sesamum</taxon>
    </lineage>
</organism>
<keyword evidence="3" id="KW-1185">Reference proteome</keyword>
<evidence type="ECO:0000313" key="3">
    <source>
        <dbReference type="Proteomes" id="UP001293254"/>
    </source>
</evidence>
<dbReference type="EMBL" id="JACGWO010000001">
    <property type="protein sequence ID" value="KAK4438710.1"/>
    <property type="molecule type" value="Genomic_DNA"/>
</dbReference>
<protein>
    <submittedName>
        <fullName evidence="2">Uncharacterized protein</fullName>
    </submittedName>
</protein>
<reference evidence="2" key="2">
    <citation type="journal article" date="2024" name="Plant">
        <title>Genomic evolution and insights into agronomic trait innovations of Sesamum species.</title>
        <authorList>
            <person name="Miao H."/>
            <person name="Wang L."/>
            <person name="Qu L."/>
            <person name="Liu H."/>
            <person name="Sun Y."/>
            <person name="Le M."/>
            <person name="Wang Q."/>
            <person name="Wei S."/>
            <person name="Zheng Y."/>
            <person name="Lin W."/>
            <person name="Duan Y."/>
            <person name="Cao H."/>
            <person name="Xiong S."/>
            <person name="Wang X."/>
            <person name="Wei L."/>
            <person name="Li C."/>
            <person name="Ma Q."/>
            <person name="Ju M."/>
            <person name="Zhao R."/>
            <person name="Li G."/>
            <person name="Mu C."/>
            <person name="Tian Q."/>
            <person name="Mei H."/>
            <person name="Zhang T."/>
            <person name="Gao T."/>
            <person name="Zhang H."/>
        </authorList>
    </citation>
    <scope>NUCLEOTIDE SEQUENCE</scope>
    <source>
        <strain evidence="2">3651</strain>
    </source>
</reference>
<dbReference type="Proteomes" id="UP001293254">
    <property type="component" value="Unassembled WGS sequence"/>
</dbReference>
<feature type="region of interest" description="Disordered" evidence="1">
    <location>
        <begin position="79"/>
        <end position="122"/>
    </location>
</feature>
<sequence>MRTGKTFDHVFLGHNNRARAHEQHGTSTPCRESTGGRLPKNLIAALAMDGRQSKKPNFVVERNKGHTHLPSSMTVARAASLASPKQHGPVKKEWSSTPIGCQGSSHKRRLCPFPMTNSNSLQ</sequence>
<proteinExistence type="predicted"/>